<dbReference type="SUPFAM" id="SSF56925">
    <property type="entry name" value="OMPA-like"/>
    <property type="match status" value="1"/>
</dbReference>
<feature type="domain" description="Outer membrane protein beta-barrel" evidence="4">
    <location>
        <begin position="135"/>
        <end position="261"/>
    </location>
</feature>
<organism evidence="5">
    <name type="scientific">Candidatus Tenderia electrophaga</name>
    <dbReference type="NCBI Taxonomy" id="1748243"/>
    <lineage>
        <taxon>Bacteria</taxon>
        <taxon>Pseudomonadati</taxon>
        <taxon>Pseudomonadota</taxon>
        <taxon>Gammaproteobacteria</taxon>
        <taxon>Candidatus Tenderiales</taxon>
        <taxon>Candidatus Tenderiaceae</taxon>
        <taxon>Candidatus Tenderia</taxon>
    </lineage>
</organism>
<dbReference type="Gene3D" id="2.40.160.20">
    <property type="match status" value="1"/>
</dbReference>
<evidence type="ECO:0000313" key="5">
    <source>
        <dbReference type="EMBL" id="HHJ80957.1"/>
    </source>
</evidence>
<proteinExistence type="predicted"/>
<dbReference type="Gene3D" id="2.30.30.40">
    <property type="entry name" value="SH3 Domains"/>
    <property type="match status" value="1"/>
</dbReference>
<dbReference type="EMBL" id="DRNF01000309">
    <property type="protein sequence ID" value="HHJ80957.1"/>
    <property type="molecule type" value="Genomic_DNA"/>
</dbReference>
<dbReference type="InterPro" id="IPR003646">
    <property type="entry name" value="SH3-like_bac-type"/>
</dbReference>
<feature type="domain" description="SH3b" evidence="3">
    <location>
        <begin position="55"/>
        <end position="102"/>
    </location>
</feature>
<keyword evidence="1 2" id="KW-0732">Signal</keyword>
<comment type="caution">
    <text evidence="5">The sequence shown here is derived from an EMBL/GenBank/DDBJ whole genome shotgun (WGS) entry which is preliminary data.</text>
</comment>
<dbReference type="InterPro" id="IPR011250">
    <property type="entry name" value="OMP/PagP_B-barrel"/>
</dbReference>
<feature type="signal peptide" evidence="2">
    <location>
        <begin position="1"/>
        <end position="39"/>
    </location>
</feature>
<protein>
    <recommendedName>
        <fullName evidence="6">SH3b domain-containing protein</fullName>
    </recommendedName>
</protein>
<dbReference type="InterPro" id="IPR027385">
    <property type="entry name" value="Beta-barrel_OMP"/>
</dbReference>
<dbReference type="Proteomes" id="UP000885832">
    <property type="component" value="Unassembled WGS sequence"/>
</dbReference>
<dbReference type="Pfam" id="PF13505">
    <property type="entry name" value="OMP_b-brl"/>
    <property type="match status" value="1"/>
</dbReference>
<dbReference type="AlphaFoldDB" id="A0A832J406"/>
<sequence>MAGHRWPVLQQPIRHPTALIMPLILISLLLSLCSAYAQAADNYRKVQVAEPYIELHTGPGRGYPVFHVIDRGEWIEIHKRKTDWFKIVADNGVTGWSHQDELEHTLNPQGQQTRFEAIDQNQFNKRKTEVGVLGGDMDGAQTMTLYAAYRFTQNLSTEFSFMQAVGNFSDNLITNINLLNQPFPNWRVSPYFALGIGNIKTTPRATLVLAQDRSDLLAHVGIGAYAYISSRFALRAEYNRYVVFSSNDDNEDIKEWKIGLVTFF</sequence>
<gene>
    <name evidence="5" type="ORF">ENJ65_04925</name>
</gene>
<dbReference type="Pfam" id="PF08239">
    <property type="entry name" value="SH3_3"/>
    <property type="match status" value="1"/>
</dbReference>
<evidence type="ECO:0000259" key="4">
    <source>
        <dbReference type="Pfam" id="PF13505"/>
    </source>
</evidence>
<evidence type="ECO:0000259" key="3">
    <source>
        <dbReference type="Pfam" id="PF08239"/>
    </source>
</evidence>
<accession>A0A832J406</accession>
<reference evidence="5" key="1">
    <citation type="journal article" date="2020" name="mSystems">
        <title>Genome- and Community-Level Interaction Insights into Carbon Utilization and Element Cycling Functions of Hydrothermarchaeota in Hydrothermal Sediment.</title>
        <authorList>
            <person name="Zhou Z."/>
            <person name="Liu Y."/>
            <person name="Xu W."/>
            <person name="Pan J."/>
            <person name="Luo Z.H."/>
            <person name="Li M."/>
        </authorList>
    </citation>
    <scope>NUCLEOTIDE SEQUENCE [LARGE SCALE GENOMIC DNA]</scope>
    <source>
        <strain evidence="5">HyVt-505</strain>
    </source>
</reference>
<evidence type="ECO:0000256" key="2">
    <source>
        <dbReference type="SAM" id="SignalP"/>
    </source>
</evidence>
<evidence type="ECO:0000256" key="1">
    <source>
        <dbReference type="ARBA" id="ARBA00022729"/>
    </source>
</evidence>
<evidence type="ECO:0008006" key="6">
    <source>
        <dbReference type="Google" id="ProtNLM"/>
    </source>
</evidence>
<feature type="chain" id="PRO_5032277007" description="SH3b domain-containing protein" evidence="2">
    <location>
        <begin position="40"/>
        <end position="264"/>
    </location>
</feature>
<name>A0A832J406_9GAMM</name>